<accession>A0A9P6KIJ6</accession>
<gene>
    <name evidence="2" type="ORF">PMIN01_13629</name>
</gene>
<keyword evidence="3" id="KW-1185">Reference proteome</keyword>
<dbReference type="Proteomes" id="UP000756921">
    <property type="component" value="Unassembled WGS sequence"/>
</dbReference>
<evidence type="ECO:0000313" key="3">
    <source>
        <dbReference type="Proteomes" id="UP000756921"/>
    </source>
</evidence>
<evidence type="ECO:0000313" key="2">
    <source>
        <dbReference type="EMBL" id="KAF9728348.1"/>
    </source>
</evidence>
<feature type="region of interest" description="Disordered" evidence="1">
    <location>
        <begin position="1"/>
        <end position="25"/>
    </location>
</feature>
<protein>
    <submittedName>
        <fullName evidence="2">Uncharacterized protein</fullName>
    </submittedName>
</protein>
<dbReference type="EMBL" id="WJXW01000021">
    <property type="protein sequence ID" value="KAF9728348.1"/>
    <property type="molecule type" value="Genomic_DNA"/>
</dbReference>
<evidence type="ECO:0000256" key="1">
    <source>
        <dbReference type="SAM" id="MobiDB-lite"/>
    </source>
</evidence>
<comment type="caution">
    <text evidence="2">The sequence shown here is derived from an EMBL/GenBank/DDBJ whole genome shotgun (WGS) entry which is preliminary data.</text>
</comment>
<sequence length="424" mass="46433">MEPWSHDVVGPRMMPYDGSFGEQPTDKRRQVTRMAEAVMLGGRMAGAVRHRIGARKRFAVGPARRRALMDPSTLPHAGGTGQAAHARKDAFAVGLRFGTPANFARTPSSSPDLRIRAAALDRARWSPLPTSVRRQRHFLISMFPLWKRADCITTGSRSVEKHLSIGEHRLRAQCALPGPVNADRSPVLESCALFHPKNPTIPCLRLADVWGLSALHTVEIVRWQPLSQSFGALCKPCAVGIHSPCLGKSRDRFGERLGVALRRVVLGGVVVVVVVVVGTVSGVAPSPFATSLFTTSLFTTSIAVFRHPPFTFMTPSTYNTQAQQVLSSTTHCANLLLSDLVHLGGLSTVTSWASLTLALRSRLRRLIGDGPRIATRLWHSNKLVSHIILNRQVESPLNSKFCSSTFNLWGHDDFKLPPKVANHD</sequence>
<proteinExistence type="predicted"/>
<dbReference type="AlphaFoldDB" id="A0A9P6KIJ6"/>
<reference evidence="2" key="1">
    <citation type="journal article" date="2020" name="Mol. Plant Microbe Interact.">
        <title>Genome Sequence of the Biocontrol Agent Coniothyrium minitans strain Conio (IMI 134523).</title>
        <authorList>
            <person name="Patel D."/>
            <person name="Shittu T.A."/>
            <person name="Baroncelli R."/>
            <person name="Muthumeenakshi S."/>
            <person name="Osborne T.H."/>
            <person name="Janganan T.K."/>
            <person name="Sreenivasaprasad S."/>
        </authorList>
    </citation>
    <scope>NUCLEOTIDE SEQUENCE</scope>
    <source>
        <strain evidence="2">Conio</strain>
    </source>
</reference>
<organism evidence="2 3">
    <name type="scientific">Paraphaeosphaeria minitans</name>
    <dbReference type="NCBI Taxonomy" id="565426"/>
    <lineage>
        <taxon>Eukaryota</taxon>
        <taxon>Fungi</taxon>
        <taxon>Dikarya</taxon>
        <taxon>Ascomycota</taxon>
        <taxon>Pezizomycotina</taxon>
        <taxon>Dothideomycetes</taxon>
        <taxon>Pleosporomycetidae</taxon>
        <taxon>Pleosporales</taxon>
        <taxon>Massarineae</taxon>
        <taxon>Didymosphaeriaceae</taxon>
        <taxon>Paraphaeosphaeria</taxon>
    </lineage>
</organism>
<name>A0A9P6KIJ6_9PLEO</name>